<accession>A0ABP0W2V1</accession>
<evidence type="ECO:0000313" key="2">
    <source>
        <dbReference type="Proteomes" id="UP001497444"/>
    </source>
</evidence>
<keyword evidence="2" id="KW-1185">Reference proteome</keyword>
<dbReference type="EMBL" id="OZ020108">
    <property type="protein sequence ID" value="CAK9260536.1"/>
    <property type="molecule type" value="Genomic_DNA"/>
</dbReference>
<proteinExistence type="predicted"/>
<organism evidence="1 2">
    <name type="scientific">Sphagnum jensenii</name>
    <dbReference type="NCBI Taxonomy" id="128206"/>
    <lineage>
        <taxon>Eukaryota</taxon>
        <taxon>Viridiplantae</taxon>
        <taxon>Streptophyta</taxon>
        <taxon>Embryophyta</taxon>
        <taxon>Bryophyta</taxon>
        <taxon>Sphagnophytina</taxon>
        <taxon>Sphagnopsida</taxon>
        <taxon>Sphagnales</taxon>
        <taxon>Sphagnaceae</taxon>
        <taxon>Sphagnum</taxon>
    </lineage>
</organism>
<sequence>MAAVKVNVASTSREAIAAWFAAMESRLPQTPAASEVWHEIKKNSDFDDTFSFESSLWSTEEVLDAWREESPVEFQAWQEAVDEAREHNTVLETWTAAYSEIENLEKRVRDLRTRPALVRNFGIRPAVKVESDWEADMNLMLLEAFDSLLQTAKFEALRKAERAREMFRAAEKSLPTETILTLVKRERTPYGEGGSSPFLTLVKKMTLRMKNLSF</sequence>
<gene>
    <name evidence="1" type="ORF">CSSPJE1EN1_LOCUS6014</name>
</gene>
<protein>
    <submittedName>
        <fullName evidence="1">Uncharacterized protein</fullName>
    </submittedName>
</protein>
<evidence type="ECO:0000313" key="1">
    <source>
        <dbReference type="EMBL" id="CAK9260536.1"/>
    </source>
</evidence>
<dbReference type="Proteomes" id="UP001497444">
    <property type="component" value="Chromosome 13"/>
</dbReference>
<reference evidence="1" key="1">
    <citation type="submission" date="2024-02" db="EMBL/GenBank/DDBJ databases">
        <authorList>
            <consortium name="ELIXIR-Norway"/>
            <consortium name="Elixir Norway"/>
        </authorList>
    </citation>
    <scope>NUCLEOTIDE SEQUENCE</scope>
</reference>
<name>A0ABP0W2V1_9BRYO</name>